<dbReference type="AlphaFoldDB" id="T0L3M0"/>
<evidence type="ECO:0000256" key="1">
    <source>
        <dbReference type="SAM" id="Phobius"/>
    </source>
</evidence>
<sequence>MLSSFSRYKKNLLYILFYLHVIITIKISPEITISSLKFMCDKYNNLIKTYQRCASSSSYDDYLDSKELDLDIEECQLLKEMSLDNKKFYNELQRLKFYNVYKTFPKDMINDIIASDNSLKLRNETIIKCIKDYYSIVKKFFDKHKDEISYESDIYSNLSPDIKKALTLFAKECINLTADLLINIIYVLESLGDDTFTDDKVLIYSNKNKVKYHLFFFNYIYIVVS</sequence>
<protein>
    <submittedName>
        <fullName evidence="2">Uncharacterized protein</fullName>
    </submittedName>
</protein>
<organism evidence="2 3">
    <name type="scientific">Vairimorpha apis BRL 01</name>
    <dbReference type="NCBI Taxonomy" id="1037528"/>
    <lineage>
        <taxon>Eukaryota</taxon>
        <taxon>Fungi</taxon>
        <taxon>Fungi incertae sedis</taxon>
        <taxon>Microsporidia</taxon>
        <taxon>Nosematidae</taxon>
        <taxon>Vairimorpha</taxon>
    </lineage>
</organism>
<keyword evidence="1" id="KW-1133">Transmembrane helix</keyword>
<proteinExistence type="predicted"/>
<dbReference type="Proteomes" id="UP000053780">
    <property type="component" value="Unassembled WGS sequence"/>
</dbReference>
<evidence type="ECO:0000313" key="3">
    <source>
        <dbReference type="Proteomes" id="UP000053780"/>
    </source>
</evidence>
<keyword evidence="3" id="KW-1185">Reference proteome</keyword>
<keyword evidence="1" id="KW-0472">Membrane</keyword>
<dbReference type="HOGENOM" id="CLU_1230252_0_0_1"/>
<keyword evidence="1" id="KW-0812">Transmembrane</keyword>
<reference evidence="2 3" key="1">
    <citation type="journal article" date="2013" name="BMC Genomics">
        <title>Genome sequencing and comparative genomics of honey bee microsporidia, Nosema apis reveal novel insights into host-parasite interactions.</title>
        <authorList>
            <person name="Chen Yp."/>
            <person name="Pettis J.S."/>
            <person name="Zhao Y."/>
            <person name="Liu X."/>
            <person name="Tallon L.J."/>
            <person name="Sadzewicz L.D."/>
            <person name="Li R."/>
            <person name="Zheng H."/>
            <person name="Huang S."/>
            <person name="Zhang X."/>
            <person name="Hamilton M.C."/>
            <person name="Pernal S.F."/>
            <person name="Melathopoulos A.P."/>
            <person name="Yan X."/>
            <person name="Evans J.D."/>
        </authorList>
    </citation>
    <scope>NUCLEOTIDE SEQUENCE [LARGE SCALE GENOMIC DNA]</scope>
    <source>
        <strain evidence="2 3">BRL 01</strain>
    </source>
</reference>
<dbReference type="EMBL" id="KE647007">
    <property type="protein sequence ID" value="EQB62092.1"/>
    <property type="molecule type" value="Genomic_DNA"/>
</dbReference>
<accession>T0L3M0</accession>
<gene>
    <name evidence="2" type="ORF">NAPIS_ORF00332</name>
</gene>
<feature type="transmembrane region" description="Helical" evidence="1">
    <location>
        <begin position="12"/>
        <end position="29"/>
    </location>
</feature>
<evidence type="ECO:0000313" key="2">
    <source>
        <dbReference type="EMBL" id="EQB62092.1"/>
    </source>
</evidence>
<name>T0L3M0_9MICR</name>
<dbReference type="VEuPathDB" id="MicrosporidiaDB:NAPIS_ORF00332"/>